<dbReference type="EMBL" id="MVGC01000132">
    <property type="protein sequence ID" value="RJE23168.1"/>
    <property type="molecule type" value="Genomic_DNA"/>
</dbReference>
<keyword evidence="1" id="KW-0808">Transferase</keyword>
<dbReference type="InterPro" id="IPR000719">
    <property type="entry name" value="Prot_kinase_dom"/>
</dbReference>
<keyword evidence="1" id="KW-0723">Serine/threonine-protein kinase</keyword>
<organism evidence="5 6">
    <name type="scientific">Aspergillus sclerotialis</name>
    <dbReference type="NCBI Taxonomy" id="2070753"/>
    <lineage>
        <taxon>Eukaryota</taxon>
        <taxon>Fungi</taxon>
        <taxon>Dikarya</taxon>
        <taxon>Ascomycota</taxon>
        <taxon>Pezizomycotina</taxon>
        <taxon>Eurotiomycetes</taxon>
        <taxon>Eurotiomycetidae</taxon>
        <taxon>Eurotiales</taxon>
        <taxon>Aspergillaceae</taxon>
        <taxon>Aspergillus</taxon>
        <taxon>Aspergillus subgen. Polypaecilum</taxon>
    </lineage>
</organism>
<dbReference type="PROSITE" id="PS50011">
    <property type="entry name" value="PROTEIN_KINASE_DOM"/>
    <property type="match status" value="1"/>
</dbReference>
<gene>
    <name evidence="5" type="ORF">PHISCL_04475</name>
</gene>
<evidence type="ECO:0000256" key="2">
    <source>
        <dbReference type="ARBA" id="ARBA00022741"/>
    </source>
</evidence>
<keyword evidence="6" id="KW-1185">Reference proteome</keyword>
<dbReference type="SUPFAM" id="SSF56112">
    <property type="entry name" value="Protein kinase-like (PK-like)"/>
    <property type="match status" value="1"/>
</dbReference>
<dbReference type="GO" id="GO:0005524">
    <property type="term" value="F:ATP binding"/>
    <property type="evidence" value="ECO:0007669"/>
    <property type="project" value="UniProtKB-KW"/>
</dbReference>
<protein>
    <submittedName>
        <fullName evidence="5">STYKc</fullName>
    </submittedName>
</protein>
<dbReference type="OrthoDB" id="5979581at2759"/>
<evidence type="ECO:0000313" key="5">
    <source>
        <dbReference type="EMBL" id="RJE23168.1"/>
    </source>
</evidence>
<dbReference type="GO" id="GO:0004674">
    <property type="term" value="F:protein serine/threonine kinase activity"/>
    <property type="evidence" value="ECO:0007669"/>
    <property type="project" value="UniProtKB-KW"/>
</dbReference>
<dbReference type="InterPro" id="IPR011009">
    <property type="entry name" value="Kinase-like_dom_sf"/>
</dbReference>
<dbReference type="Gene3D" id="1.10.510.10">
    <property type="entry name" value="Transferase(Phosphotransferase) domain 1"/>
    <property type="match status" value="1"/>
</dbReference>
<proteinExistence type="predicted"/>
<evidence type="ECO:0000256" key="3">
    <source>
        <dbReference type="ARBA" id="ARBA00022840"/>
    </source>
</evidence>
<dbReference type="STRING" id="2070753.A0A3A2ZJ47"/>
<evidence type="ECO:0000259" key="4">
    <source>
        <dbReference type="PROSITE" id="PS50011"/>
    </source>
</evidence>
<dbReference type="Proteomes" id="UP000266188">
    <property type="component" value="Unassembled WGS sequence"/>
</dbReference>
<feature type="domain" description="Protein kinase" evidence="4">
    <location>
        <begin position="1"/>
        <end position="240"/>
    </location>
</feature>
<comment type="caution">
    <text evidence="5">The sequence shown here is derived from an EMBL/GenBank/DDBJ whole genome shotgun (WGS) entry which is preliminary data.</text>
</comment>
<dbReference type="PANTHER" id="PTHR24055">
    <property type="entry name" value="MITOGEN-ACTIVATED PROTEIN KINASE"/>
    <property type="match status" value="1"/>
</dbReference>
<keyword evidence="3" id="KW-0067">ATP-binding</keyword>
<reference evidence="6" key="1">
    <citation type="submission" date="2017-02" db="EMBL/GenBank/DDBJ databases">
        <authorList>
            <person name="Tafer H."/>
            <person name="Lopandic K."/>
        </authorList>
    </citation>
    <scope>NUCLEOTIDE SEQUENCE [LARGE SCALE GENOMIC DNA]</scope>
    <source>
        <strain evidence="6">CBS 366.77</strain>
    </source>
</reference>
<accession>A0A3A2ZJ47</accession>
<keyword evidence="2" id="KW-0547">Nucleotide-binding</keyword>
<dbReference type="AlphaFoldDB" id="A0A3A2ZJ47"/>
<evidence type="ECO:0000256" key="1">
    <source>
        <dbReference type="ARBA" id="ARBA00022527"/>
    </source>
</evidence>
<keyword evidence="1" id="KW-0418">Kinase</keyword>
<sequence length="249" mass="28163">MATRMFAAKQLLEALEALHNCGIVHRDLDEKNCMWGMSPFHDLTRSAKYRLLGRPLKGVISVEHAKQGELVSPAKFPDNLRTEDFYLGDFSLAMKLGDTVIQQGYPPAIFCSPDRPHKESPSIGCDMWSYMVIFAELYLGFPPFPTQFDGGIVTGIVRTLGPLPEQWKGQYVNPNGALDSWYDQYNKPDPENELRAVIAQRRPDADFEEQKIVHSILSRGFSYCPGKRPTASQLLRDPSFRAIMEKYGC</sequence>
<evidence type="ECO:0000313" key="6">
    <source>
        <dbReference type="Proteomes" id="UP000266188"/>
    </source>
</evidence>
<dbReference type="InterPro" id="IPR050117">
    <property type="entry name" value="MAPK"/>
</dbReference>
<name>A0A3A2ZJ47_9EURO</name>